<evidence type="ECO:0000313" key="4">
    <source>
        <dbReference type="Proteomes" id="UP000507222"/>
    </source>
</evidence>
<feature type="region of interest" description="Disordered" evidence="1">
    <location>
        <begin position="1"/>
        <end position="33"/>
    </location>
</feature>
<dbReference type="AlphaFoldDB" id="A0A6J5X8R8"/>
<dbReference type="Proteomes" id="UP000507245">
    <property type="component" value="Unassembled WGS sequence"/>
</dbReference>
<reference evidence="5" key="1">
    <citation type="journal article" date="2020" name="Genome Biol.">
        <title>Gamete binning: chromosome-level and haplotype-resolved genome assembly enabled by high-throughput single-cell sequencing of gamete genomes.</title>
        <authorList>
            <person name="Campoy J.A."/>
            <person name="Sun H."/>
            <person name="Goel M."/>
            <person name="Jiao W.-B."/>
            <person name="Folz-Donahue K."/>
            <person name="Wang N."/>
            <person name="Rubio M."/>
            <person name="Liu C."/>
            <person name="Kukat C."/>
            <person name="Ruiz D."/>
            <person name="Huettel B."/>
            <person name="Schneeberger K."/>
        </authorList>
    </citation>
    <scope>NUCLEOTIDE SEQUENCE [LARGE SCALE GENOMIC DNA]</scope>
    <source>
        <strain evidence="5">cv. Rojo Pasion</strain>
    </source>
</reference>
<reference evidence="3 4" key="2">
    <citation type="submission" date="2020-05" db="EMBL/GenBank/DDBJ databases">
        <authorList>
            <person name="Campoy J."/>
            <person name="Schneeberger K."/>
            <person name="Spophaly S."/>
        </authorList>
    </citation>
    <scope>NUCLEOTIDE SEQUENCE [LARGE SCALE GENOMIC DNA]</scope>
    <source>
        <strain evidence="3">PruArmRojPasFocal</strain>
    </source>
</reference>
<dbReference type="EMBL" id="CAEKDK010000004">
    <property type="protein sequence ID" value="CAB4278510.1"/>
    <property type="molecule type" value="Genomic_DNA"/>
</dbReference>
<proteinExistence type="predicted"/>
<name>A0A6J5X8R8_PRUAR</name>
<evidence type="ECO:0000313" key="3">
    <source>
        <dbReference type="EMBL" id="CAB4308917.1"/>
    </source>
</evidence>
<accession>A0A6J5X8R8</accession>
<keyword evidence="5" id="KW-1185">Reference proteome</keyword>
<feature type="compositionally biased region" description="Basic and acidic residues" evidence="1">
    <location>
        <begin position="1"/>
        <end position="20"/>
    </location>
</feature>
<organism evidence="3 5">
    <name type="scientific">Prunus armeniaca</name>
    <name type="common">Apricot</name>
    <name type="synonym">Armeniaca vulgaris</name>
    <dbReference type="NCBI Taxonomy" id="36596"/>
    <lineage>
        <taxon>Eukaryota</taxon>
        <taxon>Viridiplantae</taxon>
        <taxon>Streptophyta</taxon>
        <taxon>Embryophyta</taxon>
        <taxon>Tracheophyta</taxon>
        <taxon>Spermatophyta</taxon>
        <taxon>Magnoliopsida</taxon>
        <taxon>eudicotyledons</taxon>
        <taxon>Gunneridae</taxon>
        <taxon>Pentapetalae</taxon>
        <taxon>rosids</taxon>
        <taxon>fabids</taxon>
        <taxon>Rosales</taxon>
        <taxon>Rosaceae</taxon>
        <taxon>Amygdaloideae</taxon>
        <taxon>Amygdaleae</taxon>
        <taxon>Prunus</taxon>
    </lineage>
</organism>
<evidence type="ECO:0000313" key="2">
    <source>
        <dbReference type="EMBL" id="CAB4278510.1"/>
    </source>
</evidence>
<dbReference type="Proteomes" id="UP000507222">
    <property type="component" value="Unassembled WGS sequence"/>
</dbReference>
<protein>
    <submittedName>
        <fullName evidence="3">Uncharacterized protein</fullName>
    </submittedName>
</protein>
<gene>
    <name evidence="2" type="ORF">CURHAP_LOCUS29592</name>
    <name evidence="3" type="ORF">ORAREDHAP_LOCUS29227</name>
</gene>
<dbReference type="EMBL" id="CAEKKB010000004">
    <property type="protein sequence ID" value="CAB4308917.1"/>
    <property type="molecule type" value="Genomic_DNA"/>
</dbReference>
<evidence type="ECO:0000313" key="5">
    <source>
        <dbReference type="Proteomes" id="UP000507245"/>
    </source>
</evidence>
<sequence length="70" mass="8244">MGHPKRETEGERESKRKREREEDEWSSSPERSGRRLQWFVDESTASDYDEGTEALIRLNEALVTLSIFTQ</sequence>
<evidence type="ECO:0000256" key="1">
    <source>
        <dbReference type="SAM" id="MobiDB-lite"/>
    </source>
</evidence>